<reference evidence="1 2" key="1">
    <citation type="journal article" date="2009" name="PLoS ONE">
        <title>Symbiotic virus at the evolutionary intersection of three types of large DNA viruses; iridoviruses, ascoviruses, and ichnoviruses.</title>
        <authorList>
            <person name="Bigot Y."/>
            <person name="Renault S."/>
            <person name="Nicolas J."/>
            <person name="Moundras C."/>
            <person name="Demattei M.V."/>
            <person name="Samain S."/>
            <person name="Bideshi D.K."/>
            <person name="Federici B.A."/>
        </authorList>
    </citation>
    <scope>NUCLEOTIDE SEQUENCE [LARGE SCALE GENOMIC DNA]</scope>
</reference>
<sequence>MFSCNASNSSMCFWDKHPFTGEGVVCPLYFKPKQTVTKKREYYINHNIPAATVPPPEDVVINARVISDCKFCSDACCAAWIEDNKHLPEFRSSRQIFETLKERVTRANHWRTIKSFGGFLTIDEFRKNNRRFEMVSHGIDCDQKFILFKEVYVVD</sequence>
<dbReference type="GeneID" id="26683653"/>
<proteinExistence type="predicted"/>
<name>F2NZ37_9VIRU</name>
<accession>F2NZ37</accession>
<dbReference type="RefSeq" id="YP_009640096.1">
    <property type="nucleotide sequence ID" value="NC_011335.1"/>
</dbReference>
<dbReference type="KEGG" id="vg:26683653"/>
<dbReference type="OrthoDB" id="11553at10239"/>
<keyword evidence="2" id="KW-1185">Reference proteome</keyword>
<protein>
    <submittedName>
        <fullName evidence="1">Complete DpAV4 genome</fullName>
    </submittedName>
</protein>
<organism evidence="1 2">
    <name type="scientific">Diadromus pulchellus ascovirus 4a</name>
    <dbReference type="NCBI Taxonomy" id="158683"/>
    <lineage>
        <taxon>Viruses</taxon>
        <taxon>Varidnaviria</taxon>
        <taxon>Bamfordvirae</taxon>
        <taxon>Nucleocytoviricota</taxon>
        <taxon>Megaviricetes</taxon>
        <taxon>Pimascovirales</taxon>
        <taxon>Pimascovirales incertae sedis</taxon>
        <taxon>Ascoviridae</taxon>
        <taxon>Toursvirus</taxon>
        <taxon>Toursvirus dptv1a</taxon>
    </lineage>
</organism>
<dbReference type="EMBL" id="CU469068">
    <property type="protein sequence ID" value="CCA61465.1"/>
    <property type="molecule type" value="Genomic_DNA"/>
</dbReference>
<dbReference type="Proteomes" id="UP000203898">
    <property type="component" value="Segment"/>
</dbReference>
<evidence type="ECO:0000313" key="1">
    <source>
        <dbReference type="EMBL" id="CCA61465.1"/>
    </source>
</evidence>
<evidence type="ECO:0000313" key="2">
    <source>
        <dbReference type="Proteomes" id="UP000203898"/>
    </source>
</evidence>